<protein>
    <submittedName>
        <fullName evidence="4">NUDIX hydrolase</fullName>
    </submittedName>
</protein>
<name>A0A837INU6_9BACT</name>
<reference evidence="4 5" key="1">
    <citation type="journal article" date="2015" name="Nature">
        <title>rRNA introns, odd ribosomes, and small enigmatic genomes across a large radiation of phyla.</title>
        <authorList>
            <person name="Brown C.T."/>
            <person name="Hug L.A."/>
            <person name="Thomas B.C."/>
            <person name="Sharon I."/>
            <person name="Castelle C.J."/>
            <person name="Singh A."/>
            <person name="Wilkins M.J."/>
            <person name="Williams K.H."/>
            <person name="Banfield J.F."/>
        </authorList>
    </citation>
    <scope>NUCLEOTIDE SEQUENCE [LARGE SCALE GENOMIC DNA]</scope>
</reference>
<dbReference type="EMBL" id="LCPH01000003">
    <property type="protein sequence ID" value="KKU93154.1"/>
    <property type="molecule type" value="Genomic_DNA"/>
</dbReference>
<feature type="domain" description="Nudix hydrolase" evidence="3">
    <location>
        <begin position="8"/>
        <end position="140"/>
    </location>
</feature>
<accession>A0A837INU6</accession>
<dbReference type="InterPro" id="IPR015797">
    <property type="entry name" value="NUDIX_hydrolase-like_dom_sf"/>
</dbReference>
<evidence type="ECO:0000313" key="5">
    <source>
        <dbReference type="Proteomes" id="UP000034462"/>
    </source>
</evidence>
<dbReference type="AlphaFoldDB" id="A0A837INU6"/>
<evidence type="ECO:0000256" key="1">
    <source>
        <dbReference type="ARBA" id="ARBA00001946"/>
    </source>
</evidence>
<organism evidence="4 5">
    <name type="scientific">Candidatus Yanofskybacteria bacterium GW2011_GWC1_48_11</name>
    <dbReference type="NCBI Taxonomy" id="1619027"/>
    <lineage>
        <taxon>Bacteria</taxon>
        <taxon>Candidatus Yanofskyibacteriota</taxon>
    </lineage>
</organism>
<keyword evidence="2 4" id="KW-0378">Hydrolase</keyword>
<dbReference type="SUPFAM" id="SSF55811">
    <property type="entry name" value="Nudix"/>
    <property type="match status" value="1"/>
</dbReference>
<evidence type="ECO:0000256" key="2">
    <source>
        <dbReference type="ARBA" id="ARBA00022801"/>
    </source>
</evidence>
<comment type="cofactor">
    <cofactor evidence="1">
        <name>Mg(2+)</name>
        <dbReference type="ChEBI" id="CHEBI:18420"/>
    </cofactor>
</comment>
<proteinExistence type="predicted"/>
<dbReference type="GO" id="GO:0016787">
    <property type="term" value="F:hydrolase activity"/>
    <property type="evidence" value="ECO:0007669"/>
    <property type="project" value="UniProtKB-KW"/>
</dbReference>
<dbReference type="PANTHER" id="PTHR43046">
    <property type="entry name" value="GDP-MANNOSE MANNOSYL HYDROLASE"/>
    <property type="match status" value="1"/>
</dbReference>
<dbReference type="PROSITE" id="PS00893">
    <property type="entry name" value="NUDIX_BOX"/>
    <property type="match status" value="1"/>
</dbReference>
<dbReference type="Gene3D" id="3.90.79.10">
    <property type="entry name" value="Nucleoside Triphosphate Pyrophosphohydrolase"/>
    <property type="match status" value="1"/>
</dbReference>
<dbReference type="PROSITE" id="PS51462">
    <property type="entry name" value="NUDIX"/>
    <property type="match status" value="1"/>
</dbReference>
<gene>
    <name evidence="4" type="ORF">UY25_C0003G0025</name>
</gene>
<dbReference type="InterPro" id="IPR020084">
    <property type="entry name" value="NUDIX_hydrolase_CS"/>
</dbReference>
<dbReference type="InterPro" id="IPR000086">
    <property type="entry name" value="NUDIX_hydrolase_dom"/>
</dbReference>
<evidence type="ECO:0000259" key="3">
    <source>
        <dbReference type="PROSITE" id="PS51462"/>
    </source>
</evidence>
<sequence length="149" mass="17682">MPSNKERHRIIPAAYVIFRDGDKILLQRRMNTGYEDGNYGLVSGHVEQGESYKAAIVREAREETGIELRQEDLRFVHFMHRSQKDVYNERADVFFVAERWEGEITNAEPEKCDDLSWFDKNNLPENLIPYIREALRYIEEGIMYSEYGW</sequence>
<comment type="caution">
    <text evidence="4">The sequence shown here is derived from an EMBL/GenBank/DDBJ whole genome shotgun (WGS) entry which is preliminary data.</text>
</comment>
<dbReference type="CDD" id="cd04683">
    <property type="entry name" value="NUDIX_Hydrolase"/>
    <property type="match status" value="1"/>
</dbReference>
<dbReference type="Pfam" id="PF00293">
    <property type="entry name" value="NUDIX"/>
    <property type="match status" value="1"/>
</dbReference>
<dbReference type="PANTHER" id="PTHR43046:SF14">
    <property type="entry name" value="MUTT_NUDIX FAMILY PROTEIN"/>
    <property type="match status" value="1"/>
</dbReference>
<dbReference type="Proteomes" id="UP000034462">
    <property type="component" value="Unassembled WGS sequence"/>
</dbReference>
<evidence type="ECO:0000313" key="4">
    <source>
        <dbReference type="EMBL" id="KKU93154.1"/>
    </source>
</evidence>